<dbReference type="PANTHER" id="PTHR34989:SF1">
    <property type="entry name" value="PROTEIN HDED"/>
    <property type="match status" value="1"/>
</dbReference>
<dbReference type="AlphaFoldDB" id="A0A7H1NSB7"/>
<evidence type="ECO:0000313" key="2">
    <source>
        <dbReference type="EMBL" id="QNT78677.1"/>
    </source>
</evidence>
<gene>
    <name evidence="2" type="ORF">JGUZn3_14530</name>
</gene>
<dbReference type="InterPro" id="IPR005325">
    <property type="entry name" value="DUF308_memb"/>
</dbReference>
<dbReference type="EMBL" id="CP060244">
    <property type="protein sequence ID" value="QNT78677.1"/>
    <property type="molecule type" value="Genomic_DNA"/>
</dbReference>
<organism evidence="2 3">
    <name type="scientific">Entomobacter blattae</name>
    <dbReference type="NCBI Taxonomy" id="2762277"/>
    <lineage>
        <taxon>Bacteria</taxon>
        <taxon>Pseudomonadati</taxon>
        <taxon>Pseudomonadota</taxon>
        <taxon>Alphaproteobacteria</taxon>
        <taxon>Acetobacterales</taxon>
        <taxon>Acetobacteraceae</taxon>
        <taxon>Entomobacter</taxon>
    </lineage>
</organism>
<dbReference type="GO" id="GO:0005886">
    <property type="term" value="C:plasma membrane"/>
    <property type="evidence" value="ECO:0007669"/>
    <property type="project" value="TreeGrafter"/>
</dbReference>
<dbReference type="KEGG" id="ebla:JGUZn3_14530"/>
<feature type="transmembrane region" description="Helical" evidence="1">
    <location>
        <begin position="148"/>
        <end position="168"/>
    </location>
</feature>
<proteinExistence type="predicted"/>
<dbReference type="RefSeq" id="WP_203412919.1">
    <property type="nucleotide sequence ID" value="NZ_CP060244.1"/>
</dbReference>
<accession>A0A7H1NSB7</accession>
<evidence type="ECO:0008006" key="4">
    <source>
        <dbReference type="Google" id="ProtNLM"/>
    </source>
</evidence>
<dbReference type="Pfam" id="PF03729">
    <property type="entry name" value="DUF308"/>
    <property type="match status" value="1"/>
</dbReference>
<feature type="transmembrane region" description="Helical" evidence="1">
    <location>
        <begin position="122"/>
        <end position="142"/>
    </location>
</feature>
<evidence type="ECO:0000313" key="3">
    <source>
        <dbReference type="Proteomes" id="UP000516349"/>
    </source>
</evidence>
<evidence type="ECO:0000256" key="1">
    <source>
        <dbReference type="SAM" id="Phobius"/>
    </source>
</evidence>
<feature type="transmembrane region" description="Helical" evidence="1">
    <location>
        <begin position="34"/>
        <end position="53"/>
    </location>
</feature>
<dbReference type="InterPro" id="IPR052712">
    <property type="entry name" value="Acid_resist_chaperone_HdeD"/>
</dbReference>
<feature type="transmembrane region" description="Helical" evidence="1">
    <location>
        <begin position="12"/>
        <end position="28"/>
    </location>
</feature>
<name>A0A7H1NSB7_9PROT</name>
<keyword evidence="1" id="KW-0472">Membrane</keyword>
<keyword evidence="1" id="KW-1133">Transmembrane helix</keyword>
<reference evidence="2 3" key="1">
    <citation type="submission" date="2020-08" db="EMBL/GenBank/DDBJ databases">
        <title>Complete genome sequence of Entomobacter blattae G55GP.</title>
        <authorList>
            <person name="Poehlein A."/>
            <person name="Guzman J."/>
            <person name="Daniel R."/>
            <person name="Vilcinskas A."/>
        </authorList>
    </citation>
    <scope>NUCLEOTIDE SEQUENCE [LARGE SCALE GENOMIC DNA]</scope>
    <source>
        <strain evidence="2 3">G55GP</strain>
    </source>
</reference>
<keyword evidence="1" id="KW-0812">Transmembrane</keyword>
<keyword evidence="3" id="KW-1185">Reference proteome</keyword>
<dbReference type="Proteomes" id="UP000516349">
    <property type="component" value="Chromosome"/>
</dbReference>
<feature type="transmembrane region" description="Helical" evidence="1">
    <location>
        <begin position="65"/>
        <end position="83"/>
    </location>
</feature>
<sequence>MTPLLATHWKRFYILGMICIALGVFALIDTSLATLASVIMLGLLLIIAGMIQIYHSFSVKEWSSFIFSFGIGVLYCIGGILLMKEPVTGSIFLTAFIALCFILGGAMRAIIATRHTDLKRWWVMLLSGLLSMLVGAALYILLPWSGLWVLGTLLGIDLIFSGASWLNFGMILKQQNENSP</sequence>
<protein>
    <recommendedName>
        <fullName evidence="4">Acid-resistance membrane protein</fullName>
    </recommendedName>
</protein>
<dbReference type="PANTHER" id="PTHR34989">
    <property type="entry name" value="PROTEIN HDED"/>
    <property type="match status" value="1"/>
</dbReference>
<feature type="transmembrane region" description="Helical" evidence="1">
    <location>
        <begin position="89"/>
        <end position="110"/>
    </location>
</feature>